<dbReference type="OrthoDB" id="2965547at2"/>
<protein>
    <submittedName>
        <fullName evidence="1">Uncharacterized protein</fullName>
    </submittedName>
</protein>
<proteinExistence type="predicted"/>
<sequence>MEINKYIIDIYEQVWDEEYFGPVEDIHLDTLCYQMDKNISEFSSEIHRTIGHGKNDGFSVHINSLDNIVFVRIELFWVNDYSYITDYLKRNGQEIDYPIMDVNITNQLIQVSHIEEKWKLELINELKNEFNDQLTITHSERIFEKGASDWKLDLLLWLSNIPVSIISAFVYDFLKRKKSENARVSITDHFDKGYVLDIASKVSGISVNDLELIKIDYDESNQSSTYIITSRYVDIKLTLDKSYEIIGYKLDKKTQLKI</sequence>
<evidence type="ECO:0000313" key="2">
    <source>
        <dbReference type="Proteomes" id="UP000050398"/>
    </source>
</evidence>
<accession>A0A0P6VXR9</accession>
<dbReference type="PATRIC" id="fig|218284.4.peg.3062"/>
<comment type="caution">
    <text evidence="1">The sequence shown here is derived from an EMBL/GenBank/DDBJ whole genome shotgun (WGS) entry which is preliminary data.</text>
</comment>
<reference evidence="1 2" key="1">
    <citation type="submission" date="2015-08" db="EMBL/GenBank/DDBJ databases">
        <title>Draft Genome Sequence of Bacillus vietnamensis UCD-SED5.</title>
        <authorList>
            <person name="Lee R.D."/>
            <person name="Jospin G."/>
            <person name="Lang J.M."/>
            <person name="Coil D.A."/>
            <person name="Eisen J.A."/>
        </authorList>
    </citation>
    <scope>NUCLEOTIDE SEQUENCE [LARGE SCALE GENOMIC DNA]</scope>
    <source>
        <strain evidence="1 2">UCD-SED5</strain>
    </source>
</reference>
<organism evidence="1 2">
    <name type="scientific">Rossellomorea vietnamensis</name>
    <dbReference type="NCBI Taxonomy" id="218284"/>
    <lineage>
        <taxon>Bacteria</taxon>
        <taxon>Bacillati</taxon>
        <taxon>Bacillota</taxon>
        <taxon>Bacilli</taxon>
        <taxon>Bacillales</taxon>
        <taxon>Bacillaceae</taxon>
        <taxon>Rossellomorea</taxon>
    </lineage>
</organism>
<evidence type="ECO:0000313" key="1">
    <source>
        <dbReference type="EMBL" id="KPL57607.1"/>
    </source>
</evidence>
<name>A0A0P6VXR9_9BACI</name>
<gene>
    <name evidence="1" type="ORF">AM506_21285</name>
</gene>
<dbReference type="EMBL" id="LIXZ01000038">
    <property type="protein sequence ID" value="KPL57607.1"/>
    <property type="molecule type" value="Genomic_DNA"/>
</dbReference>
<dbReference type="Proteomes" id="UP000050398">
    <property type="component" value="Unassembled WGS sequence"/>
</dbReference>
<dbReference type="AlphaFoldDB" id="A0A0P6VXR9"/>